<evidence type="ECO:0000313" key="2">
    <source>
        <dbReference type="Proteomes" id="UP000020077"/>
    </source>
</evidence>
<accession>A0A080LYN7</accession>
<reference evidence="1 2" key="1">
    <citation type="submission" date="2014-02" db="EMBL/GenBank/DDBJ databases">
        <title>Expanding our view of genomic diversity in Candidatus Accumulibacter clades.</title>
        <authorList>
            <person name="Skennerton C.T."/>
            <person name="Barr J.J."/>
            <person name="Slater F.R."/>
            <person name="Bond P.L."/>
            <person name="Tyson G.W."/>
        </authorList>
    </citation>
    <scope>NUCLEOTIDE SEQUENCE [LARGE SCALE GENOMIC DNA]</scope>
    <source>
        <strain evidence="2">BA-91</strain>
    </source>
</reference>
<dbReference type="Proteomes" id="UP000020077">
    <property type="component" value="Unassembled WGS sequence"/>
</dbReference>
<evidence type="ECO:0000313" key="1">
    <source>
        <dbReference type="EMBL" id="KFB73983.1"/>
    </source>
</evidence>
<comment type="caution">
    <text evidence="1">The sequence shown here is derived from an EMBL/GenBank/DDBJ whole genome shotgun (WGS) entry which is preliminary data.</text>
</comment>
<name>A0A080LYN7_9PROT</name>
<organism evidence="1 2">
    <name type="scientific">Candidatus Accumulibacter phosphatis</name>
    <dbReference type="NCBI Taxonomy" id="327160"/>
    <lineage>
        <taxon>Bacteria</taxon>
        <taxon>Pseudomonadati</taxon>
        <taxon>Pseudomonadota</taxon>
        <taxon>Betaproteobacteria</taxon>
        <taxon>Candidatus Accumulibacter</taxon>
    </lineage>
</organism>
<proteinExistence type="predicted"/>
<dbReference type="AlphaFoldDB" id="A0A080LYN7"/>
<dbReference type="Pfam" id="PF01724">
    <property type="entry name" value="DUF29"/>
    <property type="match status" value="1"/>
</dbReference>
<dbReference type="Gene3D" id="1.20.1220.20">
    <property type="entry name" value="Uncharcterised protein PF01724"/>
    <property type="match status" value="1"/>
</dbReference>
<dbReference type="EMBL" id="JDVG02000125">
    <property type="protein sequence ID" value="KFB73983.1"/>
    <property type="molecule type" value="Genomic_DNA"/>
</dbReference>
<sequence length="98" mass="11280">MPICRSDKLLAQFTRHDSGTRVRVQEGEVSTRYEMDVVAWANEQTRLICADCFDLLDLEHMAEEIEDVGKSEQCGMANRMAILLVKYHPNRRGSSDYQ</sequence>
<gene>
    <name evidence="1" type="ORF">AW09_000735</name>
</gene>
<protein>
    <submittedName>
        <fullName evidence="1">Uncharacterized protein</fullName>
    </submittedName>
</protein>